<sequence length="401" mass="45298">MQVAVIGGKLQGVEATYLAKKAGWRVTLFDRRENAQASTLADSFHCLDILASQEDFRALLKNDIDLILPAIEDLDVLIFLTKVAENLQIPLALDMNAYRISSSKLKSNQLFQELHIPMPLPWPQCSFPLLIKPSGASGSVEVQTVTHREEMEGILAKDPEKEWIVEEFLEGPSYSIEVIGFAGEYRVFPITELEMDAQYDCKRVLSPAELKYKFIDEFEELALKIASQIGLNGIMDVETILHLGKLKALEIDARLPSQTPTAIYHSSGINMVECLGYSFTQESLYVPIPKRPSPQDSFCIYEHLKVNADRIEVSGEHIIAEAGPLRLLTDFFGADEALTDYTPEKKEWVVTLITRGPTQYEVWAKRYEIIRRIQEQLHIPRFLDPYPFSLSMPTTTKTSAS</sequence>
<dbReference type="InterPro" id="IPR048764">
    <property type="entry name" value="PylC_N"/>
</dbReference>
<dbReference type="STRING" id="756499.Desde_0575"/>
<keyword evidence="3 4" id="KW-0067">ATP-binding</keyword>
<dbReference type="KEGG" id="ddh:Desde_0575"/>
<dbReference type="AlphaFoldDB" id="I4A4Z4"/>
<dbReference type="Pfam" id="PF02655">
    <property type="entry name" value="ATP-grasp_3"/>
    <property type="match status" value="1"/>
</dbReference>
<protein>
    <submittedName>
        <fullName evidence="6">Pyrrolysine biosynthesis protein PylC</fullName>
    </submittedName>
</protein>
<evidence type="ECO:0000256" key="4">
    <source>
        <dbReference type="PROSITE-ProRule" id="PRU00409"/>
    </source>
</evidence>
<dbReference type="Proteomes" id="UP000006053">
    <property type="component" value="Chromosome"/>
</dbReference>
<dbReference type="GO" id="GO:0046872">
    <property type="term" value="F:metal ion binding"/>
    <property type="evidence" value="ECO:0007669"/>
    <property type="project" value="InterPro"/>
</dbReference>
<dbReference type="OrthoDB" id="5415832at2"/>
<dbReference type="InterPro" id="IPR011761">
    <property type="entry name" value="ATP-grasp"/>
</dbReference>
<dbReference type="HOGENOM" id="CLU_707177_0_0_9"/>
<dbReference type="InterPro" id="IPR036291">
    <property type="entry name" value="NAD(P)-bd_dom_sf"/>
</dbReference>
<dbReference type="Pfam" id="PF21360">
    <property type="entry name" value="PylC-like_N"/>
    <property type="match status" value="1"/>
</dbReference>
<dbReference type="InterPro" id="IPR003806">
    <property type="entry name" value="ATP-grasp_PylC-type"/>
</dbReference>
<evidence type="ECO:0000256" key="3">
    <source>
        <dbReference type="ARBA" id="ARBA00022840"/>
    </source>
</evidence>
<dbReference type="SUPFAM" id="SSF56059">
    <property type="entry name" value="Glutathione synthetase ATP-binding domain-like"/>
    <property type="match status" value="1"/>
</dbReference>
<dbReference type="Gene3D" id="3.40.50.720">
    <property type="entry name" value="NAD(P)-binding Rossmann-like Domain"/>
    <property type="match status" value="1"/>
</dbReference>
<evidence type="ECO:0000256" key="1">
    <source>
        <dbReference type="ARBA" id="ARBA00022598"/>
    </source>
</evidence>
<dbReference type="PANTHER" id="PTHR43055:SF1">
    <property type="entry name" value="FORMATE-DEPENDENT PHOSPHORIBOSYLGLYCINAMIDE FORMYLTRANSFERASE"/>
    <property type="match status" value="1"/>
</dbReference>
<feature type="domain" description="ATP-grasp" evidence="5">
    <location>
        <begin position="81"/>
        <end position="280"/>
    </location>
</feature>
<dbReference type="eggNOG" id="COG0026">
    <property type="taxonomic scope" value="Bacteria"/>
</dbReference>
<dbReference type="Gene3D" id="3.30.470.20">
    <property type="entry name" value="ATP-grasp fold, B domain"/>
    <property type="match status" value="1"/>
</dbReference>
<proteinExistence type="predicted"/>
<keyword evidence="2 4" id="KW-0547">Nucleotide-binding</keyword>
<dbReference type="NCBIfam" id="TIGR03909">
    <property type="entry name" value="pyrrolys_PylC"/>
    <property type="match status" value="1"/>
</dbReference>
<dbReference type="InterPro" id="IPR023890">
    <property type="entry name" value="Pyrrolys_PylC"/>
</dbReference>
<gene>
    <name evidence="6" type="ordered locus">Desde_0575</name>
</gene>
<name>I4A4Z4_DESDJ</name>
<evidence type="ECO:0000313" key="6">
    <source>
        <dbReference type="EMBL" id="AFL99028.1"/>
    </source>
</evidence>
<accession>I4A4Z4</accession>
<organism evidence="6 7">
    <name type="scientific">Desulfitobacterium dehalogenans (strain ATCC 51507 / DSM 9161 / JW/IU-DC1)</name>
    <dbReference type="NCBI Taxonomy" id="756499"/>
    <lineage>
        <taxon>Bacteria</taxon>
        <taxon>Bacillati</taxon>
        <taxon>Bacillota</taxon>
        <taxon>Clostridia</taxon>
        <taxon>Eubacteriales</taxon>
        <taxon>Desulfitobacteriaceae</taxon>
        <taxon>Desulfitobacterium</taxon>
    </lineage>
</organism>
<dbReference type="GO" id="GO:0005524">
    <property type="term" value="F:ATP binding"/>
    <property type="evidence" value="ECO:0007669"/>
    <property type="project" value="UniProtKB-UniRule"/>
</dbReference>
<keyword evidence="7" id="KW-1185">Reference proteome</keyword>
<dbReference type="RefSeq" id="WP_014792522.1">
    <property type="nucleotide sequence ID" value="NC_018017.1"/>
</dbReference>
<evidence type="ECO:0000313" key="7">
    <source>
        <dbReference type="Proteomes" id="UP000006053"/>
    </source>
</evidence>
<dbReference type="GO" id="GO:0005829">
    <property type="term" value="C:cytosol"/>
    <property type="evidence" value="ECO:0007669"/>
    <property type="project" value="TreeGrafter"/>
</dbReference>
<dbReference type="SUPFAM" id="SSF51735">
    <property type="entry name" value="NAD(P)-binding Rossmann-fold domains"/>
    <property type="match status" value="1"/>
</dbReference>
<dbReference type="EMBL" id="CP003348">
    <property type="protein sequence ID" value="AFL99028.1"/>
    <property type="molecule type" value="Genomic_DNA"/>
</dbReference>
<keyword evidence="1" id="KW-0436">Ligase</keyword>
<dbReference type="GO" id="GO:0016874">
    <property type="term" value="F:ligase activity"/>
    <property type="evidence" value="ECO:0007669"/>
    <property type="project" value="UniProtKB-KW"/>
</dbReference>
<reference evidence="7" key="1">
    <citation type="submission" date="2012-06" db="EMBL/GenBank/DDBJ databases">
        <title>Complete sequence of Desulfitobacterium dehalogenans ATCC 51507.</title>
        <authorList>
            <person name="Lucas S."/>
            <person name="Han J."/>
            <person name="Lapidus A."/>
            <person name="Cheng J.-F."/>
            <person name="Goodwin L."/>
            <person name="Pitluck S."/>
            <person name="Peters L."/>
            <person name="Ovchinnikova G."/>
            <person name="Teshima H."/>
            <person name="Detter J.C."/>
            <person name="Han C."/>
            <person name="Tapia R."/>
            <person name="Land M."/>
            <person name="Hauser L."/>
            <person name="Kyrpides N."/>
            <person name="Ivanova N."/>
            <person name="Pagani I."/>
            <person name="Kruse T."/>
            <person name="de Vos W.M."/>
            <person name="Smidt H."/>
            <person name="Woyke T."/>
        </authorList>
    </citation>
    <scope>NUCLEOTIDE SEQUENCE [LARGE SCALE GENOMIC DNA]</scope>
    <source>
        <strain evidence="7">ATCC 51507 / DSM 9161 / JW/IU-DC1</strain>
    </source>
</reference>
<dbReference type="GO" id="GO:0071524">
    <property type="term" value="P:pyrrolysine biosynthetic process"/>
    <property type="evidence" value="ECO:0007669"/>
    <property type="project" value="InterPro"/>
</dbReference>
<evidence type="ECO:0000259" key="5">
    <source>
        <dbReference type="PROSITE" id="PS50975"/>
    </source>
</evidence>
<reference evidence="6 7" key="2">
    <citation type="journal article" date="2015" name="J. Bacteriol.">
        <title>Genomic, proteomic, and biochemical analysis of the organohalide respiratory pathway in Desulfitobacterium dehalogenans.</title>
        <authorList>
            <person name="Kruse T."/>
            <person name="van de Pas B.A."/>
            <person name="Atteia A."/>
            <person name="Krab K."/>
            <person name="Hagen W.R."/>
            <person name="Goodwin L."/>
            <person name="Chain P."/>
            <person name="Boeren S."/>
            <person name="Maphosa F."/>
            <person name="Schraa G."/>
            <person name="de Vos W.M."/>
            <person name="van der Oost J."/>
            <person name="Smidt H."/>
            <person name="Stams A.J."/>
        </authorList>
    </citation>
    <scope>NUCLEOTIDE SEQUENCE [LARGE SCALE GENOMIC DNA]</scope>
    <source>
        <strain evidence="7">ATCC 51507 / DSM 9161 / JW/IU-DC1</strain>
    </source>
</reference>
<dbReference type="PROSITE" id="PS50975">
    <property type="entry name" value="ATP_GRASP"/>
    <property type="match status" value="1"/>
</dbReference>
<dbReference type="PANTHER" id="PTHR43055">
    <property type="entry name" value="FORMATE-DEPENDENT PHOSPHORIBOSYLGLYCINAMIDE FORMYLTRANSFERASE"/>
    <property type="match status" value="1"/>
</dbReference>
<evidence type="ECO:0000256" key="2">
    <source>
        <dbReference type="ARBA" id="ARBA00022741"/>
    </source>
</evidence>